<evidence type="ECO:0000256" key="3">
    <source>
        <dbReference type="ARBA" id="ARBA00022833"/>
    </source>
</evidence>
<evidence type="ECO:0000259" key="7">
    <source>
        <dbReference type="PROSITE" id="PS51787"/>
    </source>
</evidence>
<keyword evidence="9" id="KW-1185">Reference proteome</keyword>
<protein>
    <submittedName>
        <fullName evidence="8">LON peptidase N-terminal domain and RING finger protein 1</fullName>
    </submittedName>
</protein>
<dbReference type="Proteomes" id="UP001628179">
    <property type="component" value="Unassembled WGS sequence"/>
</dbReference>
<sequence>MSSTQDDEAPAGPSSSPNITGADLDAGNDDASASTEEARHLPEHLRQIVRLTQCRTCSLPLREPMTLPCGNSLCRACLPESHARLNISYPAIADRLHAFPCPFPECGKDHAVADCGVDVALGDVLDAIGKELEKARNSPLASDLTTHAIVKDQWAAAGIPSLKDSETTSRLLQGGAFLATYTLAQQGHLKHDAEVSFASPLTEKHAAFDAELLARVKGAARANVDCSLCYTLFDNPVTTTCGHTLCRSCIQRVLDYAKECPFCRRALTIHPGIYSESCPSNQLLSKMISAFWPDVVRLRKRAAAEGALNDGSQRCDRAIFVCTLSLPAMPTFLHIFESRYRLMIRRALEGDRTFGMVMHHPAGFMELGTLLRIVKHEFLPDGRSFIQTVGTSRFRILEHDTLDGYMVARIQIINDISVADEEEQEAAELLDNVDGLRVRFPTSIEEIEQTPTRDLLGFAIDFVQRMQNQGATWLSIRDRAVYGPCPDDPALFSWWFAAVFPIKDGEKYKLLGTTSVRERLKICCRWIMIWENATW</sequence>
<evidence type="ECO:0000259" key="6">
    <source>
        <dbReference type="PROSITE" id="PS50089"/>
    </source>
</evidence>
<evidence type="ECO:0000313" key="9">
    <source>
        <dbReference type="Proteomes" id="UP001628179"/>
    </source>
</evidence>
<dbReference type="InterPro" id="IPR003111">
    <property type="entry name" value="Lon_prtase_N"/>
</dbReference>
<evidence type="ECO:0000256" key="1">
    <source>
        <dbReference type="ARBA" id="ARBA00022723"/>
    </source>
</evidence>
<dbReference type="PROSITE" id="PS50089">
    <property type="entry name" value="ZF_RING_2"/>
    <property type="match status" value="1"/>
</dbReference>
<dbReference type="SMART" id="SM00464">
    <property type="entry name" value="LON"/>
    <property type="match status" value="1"/>
</dbReference>
<organism evidence="8 9">
    <name type="scientific">Madurella fahalii</name>
    <dbReference type="NCBI Taxonomy" id="1157608"/>
    <lineage>
        <taxon>Eukaryota</taxon>
        <taxon>Fungi</taxon>
        <taxon>Dikarya</taxon>
        <taxon>Ascomycota</taxon>
        <taxon>Pezizomycotina</taxon>
        <taxon>Sordariomycetes</taxon>
        <taxon>Sordariomycetidae</taxon>
        <taxon>Sordariales</taxon>
        <taxon>Sordariales incertae sedis</taxon>
        <taxon>Madurella</taxon>
    </lineage>
</organism>
<dbReference type="PANTHER" id="PTHR23327">
    <property type="entry name" value="RING FINGER PROTEIN 127"/>
    <property type="match status" value="1"/>
</dbReference>
<reference evidence="8 9" key="1">
    <citation type="submission" date="2024-09" db="EMBL/GenBank/DDBJ databases">
        <title>Itraconazole resistance in Madurella fahalii resulting from another homologue of gene encoding cytochrome P450 14-alpha sterol demethylase (CYP51).</title>
        <authorList>
            <person name="Yoshioka I."/>
            <person name="Fahal A.H."/>
            <person name="Kaneko S."/>
            <person name="Yaguchi T."/>
        </authorList>
    </citation>
    <scope>NUCLEOTIDE SEQUENCE [LARGE SCALE GENOMIC DNA]</scope>
    <source>
        <strain evidence="8 9">IFM 68171</strain>
    </source>
</reference>
<accession>A0ABQ0GSW0</accession>
<dbReference type="SMART" id="SM00184">
    <property type="entry name" value="RING"/>
    <property type="match status" value="2"/>
</dbReference>
<dbReference type="InterPro" id="IPR046336">
    <property type="entry name" value="Lon_prtase_N_sf"/>
</dbReference>
<dbReference type="RefSeq" id="XP_070922555.1">
    <property type="nucleotide sequence ID" value="XM_071066454.1"/>
</dbReference>
<evidence type="ECO:0000313" key="8">
    <source>
        <dbReference type="EMBL" id="GAB1320825.1"/>
    </source>
</evidence>
<gene>
    <name evidence="8" type="ORF">MFIFM68171_11035</name>
</gene>
<feature type="domain" description="Lon N-terminal" evidence="7">
    <location>
        <begin position="308"/>
        <end position="531"/>
    </location>
</feature>
<dbReference type="PROSITE" id="PS00518">
    <property type="entry name" value="ZF_RING_1"/>
    <property type="match status" value="1"/>
</dbReference>
<dbReference type="Pfam" id="PF13923">
    <property type="entry name" value="zf-C3HC4_2"/>
    <property type="match status" value="1"/>
</dbReference>
<dbReference type="PANTHER" id="PTHR23327:SF42">
    <property type="entry name" value="LON PEPTIDASE N-TERMINAL DOMAIN AND RING FINGER PROTEIN C14F5.10C"/>
    <property type="match status" value="1"/>
</dbReference>
<evidence type="ECO:0000256" key="5">
    <source>
        <dbReference type="SAM" id="MobiDB-lite"/>
    </source>
</evidence>
<proteinExistence type="predicted"/>
<feature type="region of interest" description="Disordered" evidence="5">
    <location>
        <begin position="1"/>
        <end position="40"/>
    </location>
</feature>
<dbReference type="InterPro" id="IPR017907">
    <property type="entry name" value="Znf_RING_CS"/>
</dbReference>
<comment type="caution">
    <text evidence="8">The sequence shown here is derived from an EMBL/GenBank/DDBJ whole genome shotgun (WGS) entry which is preliminary data.</text>
</comment>
<keyword evidence="3" id="KW-0862">Zinc</keyword>
<dbReference type="PROSITE" id="PS51787">
    <property type="entry name" value="LON_N"/>
    <property type="match status" value="1"/>
</dbReference>
<evidence type="ECO:0000256" key="2">
    <source>
        <dbReference type="ARBA" id="ARBA00022771"/>
    </source>
</evidence>
<dbReference type="InterPro" id="IPR015947">
    <property type="entry name" value="PUA-like_sf"/>
</dbReference>
<dbReference type="Gene3D" id="3.30.40.10">
    <property type="entry name" value="Zinc/RING finger domain, C3HC4 (zinc finger)"/>
    <property type="match status" value="2"/>
</dbReference>
<dbReference type="Pfam" id="PF02190">
    <property type="entry name" value="LON_substr_bdg"/>
    <property type="match status" value="1"/>
</dbReference>
<dbReference type="SUPFAM" id="SSF57850">
    <property type="entry name" value="RING/U-box"/>
    <property type="match status" value="2"/>
</dbReference>
<dbReference type="InterPro" id="IPR001841">
    <property type="entry name" value="Znf_RING"/>
</dbReference>
<dbReference type="GeneID" id="98181777"/>
<dbReference type="InterPro" id="IPR013083">
    <property type="entry name" value="Znf_RING/FYVE/PHD"/>
</dbReference>
<keyword evidence="2 4" id="KW-0863">Zinc-finger</keyword>
<dbReference type="Gene3D" id="2.30.130.40">
    <property type="entry name" value="LON domain-like"/>
    <property type="match status" value="1"/>
</dbReference>
<evidence type="ECO:0000256" key="4">
    <source>
        <dbReference type="PROSITE-ProRule" id="PRU00175"/>
    </source>
</evidence>
<feature type="domain" description="RING-type" evidence="6">
    <location>
        <begin position="226"/>
        <end position="264"/>
    </location>
</feature>
<dbReference type="Gene3D" id="1.20.58.1480">
    <property type="match status" value="1"/>
</dbReference>
<keyword evidence="1" id="KW-0479">Metal-binding</keyword>
<name>A0ABQ0GSW0_9PEZI</name>
<dbReference type="SUPFAM" id="SSF88697">
    <property type="entry name" value="PUA domain-like"/>
    <property type="match status" value="1"/>
</dbReference>
<dbReference type="EMBL" id="BAAFSV010000006">
    <property type="protein sequence ID" value="GAB1320825.1"/>
    <property type="molecule type" value="Genomic_DNA"/>
</dbReference>